<dbReference type="Proteomes" id="UP000676565">
    <property type="component" value="Unassembled WGS sequence"/>
</dbReference>
<dbReference type="PANTHER" id="PTHR43312">
    <property type="entry name" value="D-THREO-ALDOSE 1-DEHYDROGENASE"/>
    <property type="match status" value="1"/>
</dbReference>
<dbReference type="InterPro" id="IPR053135">
    <property type="entry name" value="AKR2_Oxidoreductase"/>
</dbReference>
<protein>
    <submittedName>
        <fullName evidence="2">Aldo/keto reductase</fullName>
    </submittedName>
</protein>
<accession>A0ABS5C1C4</accession>
<evidence type="ECO:0000313" key="2">
    <source>
        <dbReference type="EMBL" id="MBP3959255.1"/>
    </source>
</evidence>
<dbReference type="PANTHER" id="PTHR43312:SF1">
    <property type="entry name" value="NADP-DEPENDENT OXIDOREDUCTASE DOMAIN-CONTAINING PROTEIN"/>
    <property type="match status" value="1"/>
</dbReference>
<keyword evidence="3" id="KW-1185">Reference proteome</keyword>
<dbReference type="EMBL" id="JAGKQQ010000001">
    <property type="protein sequence ID" value="MBP3959255.1"/>
    <property type="molecule type" value="Genomic_DNA"/>
</dbReference>
<gene>
    <name evidence="2" type="ORF">J8F10_28760</name>
</gene>
<dbReference type="Gene3D" id="3.20.20.100">
    <property type="entry name" value="NADP-dependent oxidoreductase domain"/>
    <property type="match status" value="1"/>
</dbReference>
<dbReference type="CDD" id="cd19086">
    <property type="entry name" value="AKR_AKR11C1"/>
    <property type="match status" value="1"/>
</dbReference>
<name>A0ABS5C1C4_9BACT</name>
<evidence type="ECO:0000259" key="1">
    <source>
        <dbReference type="Pfam" id="PF00248"/>
    </source>
</evidence>
<organism evidence="2 3">
    <name type="scientific">Gemmata palustris</name>
    <dbReference type="NCBI Taxonomy" id="2822762"/>
    <lineage>
        <taxon>Bacteria</taxon>
        <taxon>Pseudomonadati</taxon>
        <taxon>Planctomycetota</taxon>
        <taxon>Planctomycetia</taxon>
        <taxon>Gemmatales</taxon>
        <taxon>Gemmataceae</taxon>
        <taxon>Gemmata</taxon>
    </lineage>
</organism>
<dbReference type="RefSeq" id="WP_210659856.1">
    <property type="nucleotide sequence ID" value="NZ_JAGKQQ010000001.1"/>
</dbReference>
<proteinExistence type="predicted"/>
<reference evidence="2 3" key="1">
    <citation type="submission" date="2021-04" db="EMBL/GenBank/DDBJ databases">
        <authorList>
            <person name="Ivanova A."/>
        </authorList>
    </citation>
    <scope>NUCLEOTIDE SEQUENCE [LARGE SCALE GENOMIC DNA]</scope>
    <source>
        <strain evidence="2 3">G18</strain>
    </source>
</reference>
<dbReference type="Pfam" id="PF00248">
    <property type="entry name" value="Aldo_ket_red"/>
    <property type="match status" value="1"/>
</dbReference>
<comment type="caution">
    <text evidence="2">The sequence shown here is derived from an EMBL/GenBank/DDBJ whole genome shotgun (WGS) entry which is preliminary data.</text>
</comment>
<sequence>MKHRKFGDANVSEVGLGCWQIGGDQWGDVAESDALEVLRASVEAGVTFLDTADVYGAGRSEELIGHFLKNYPRERFFIASKFGRFPRPGWPSNFEPKTIREHTENSLKRLGIERLDLTQLHCLPMEQLQRAEVWDTVRALKREGKIARFGASVESVAEAEECIKHEDCASLQIIFNIFRQTPETSGLLARCKARGVAIIVRLPLASGLLAGKYTPATTFGPNDHRTINRNGEKFNVGETFAGLGFEKGLETVEKLKPLVPAGYTLPQLALRWCLDHDAVTTIIPGARNRSQARANAAASDLPPLPADAHAQLREFFVSAVKPLVRGPD</sequence>
<dbReference type="SUPFAM" id="SSF51430">
    <property type="entry name" value="NAD(P)-linked oxidoreductase"/>
    <property type="match status" value="1"/>
</dbReference>
<dbReference type="InterPro" id="IPR036812">
    <property type="entry name" value="NAD(P)_OxRdtase_dom_sf"/>
</dbReference>
<feature type="domain" description="NADP-dependent oxidoreductase" evidence="1">
    <location>
        <begin position="14"/>
        <end position="314"/>
    </location>
</feature>
<dbReference type="InterPro" id="IPR023210">
    <property type="entry name" value="NADP_OxRdtase_dom"/>
</dbReference>
<evidence type="ECO:0000313" key="3">
    <source>
        <dbReference type="Proteomes" id="UP000676565"/>
    </source>
</evidence>